<evidence type="ECO:0000313" key="3">
    <source>
        <dbReference type="Proteomes" id="UP001372338"/>
    </source>
</evidence>
<evidence type="ECO:0000256" key="1">
    <source>
        <dbReference type="SAM" id="MobiDB-lite"/>
    </source>
</evidence>
<accession>A0AAN9F1Y2</accession>
<protein>
    <submittedName>
        <fullName evidence="2">Uncharacterized protein</fullName>
    </submittedName>
</protein>
<organism evidence="2 3">
    <name type="scientific">Crotalaria pallida</name>
    <name type="common">Smooth rattlebox</name>
    <name type="synonym">Crotalaria striata</name>
    <dbReference type="NCBI Taxonomy" id="3830"/>
    <lineage>
        <taxon>Eukaryota</taxon>
        <taxon>Viridiplantae</taxon>
        <taxon>Streptophyta</taxon>
        <taxon>Embryophyta</taxon>
        <taxon>Tracheophyta</taxon>
        <taxon>Spermatophyta</taxon>
        <taxon>Magnoliopsida</taxon>
        <taxon>eudicotyledons</taxon>
        <taxon>Gunneridae</taxon>
        <taxon>Pentapetalae</taxon>
        <taxon>rosids</taxon>
        <taxon>fabids</taxon>
        <taxon>Fabales</taxon>
        <taxon>Fabaceae</taxon>
        <taxon>Papilionoideae</taxon>
        <taxon>50 kb inversion clade</taxon>
        <taxon>genistoids sensu lato</taxon>
        <taxon>core genistoids</taxon>
        <taxon>Crotalarieae</taxon>
        <taxon>Crotalaria</taxon>
    </lineage>
</organism>
<dbReference type="Proteomes" id="UP001372338">
    <property type="component" value="Unassembled WGS sequence"/>
</dbReference>
<feature type="compositionally biased region" description="Low complexity" evidence="1">
    <location>
        <begin position="294"/>
        <end position="309"/>
    </location>
</feature>
<proteinExistence type="predicted"/>
<dbReference type="PANTHER" id="PTHR33018:SF31">
    <property type="entry name" value="TRANSPOSASE, PTTA_EN_SPM, PLANT"/>
    <property type="match status" value="1"/>
</dbReference>
<dbReference type="EMBL" id="JAYWIO010000004">
    <property type="protein sequence ID" value="KAK7268202.1"/>
    <property type="molecule type" value="Genomic_DNA"/>
</dbReference>
<feature type="region of interest" description="Disordered" evidence="1">
    <location>
        <begin position="284"/>
        <end position="318"/>
    </location>
</feature>
<keyword evidence="3" id="KW-1185">Reference proteome</keyword>
<gene>
    <name evidence="2" type="ORF">RIF29_20895</name>
</gene>
<name>A0AAN9F1Y2_CROPI</name>
<dbReference type="AlphaFoldDB" id="A0AAN9F1Y2"/>
<comment type="caution">
    <text evidence="2">The sequence shown here is derived from an EMBL/GenBank/DDBJ whole genome shotgun (WGS) entry which is preliminary data.</text>
</comment>
<dbReference type="PANTHER" id="PTHR33018">
    <property type="entry name" value="OS10G0338966 PROTEIN-RELATED"/>
    <property type="match status" value="1"/>
</dbReference>
<evidence type="ECO:0000313" key="2">
    <source>
        <dbReference type="EMBL" id="KAK7268202.1"/>
    </source>
</evidence>
<sequence length="332" mass="37053">MIPITVMTWHDKNLDILKNNLWYDVQASFENIDDSHRHFILMEASRLHRQHRTRLTSYLKIKGDNAPIPEDCKHIITEDQWTEFKKSCKDKAFKETLSQSNTEGETEERNPDDILAKALNNPERPGRVIGAGFGVSQTKYFTAKKQKTNEGKGDVELRKMVQDLVQKVHELESERRKSDFGCTGASAKDSCTHASYNLPEEISAFELYISEPTFRKVGKGKVYAGADEVNNSPLHPSCVKVSIDISFDDDAYLPICWRCGKFVAESSHDVEKKDNGKVMSQVSLASGKKDKVTETPAVAPATPTASATETPPPPPTPSVLGIRIFVLGLTDN</sequence>
<reference evidence="2 3" key="1">
    <citation type="submission" date="2024-01" db="EMBL/GenBank/DDBJ databases">
        <title>The genomes of 5 underutilized Papilionoideae crops provide insights into root nodulation and disease resistanc.</title>
        <authorList>
            <person name="Yuan L."/>
        </authorList>
    </citation>
    <scope>NUCLEOTIDE SEQUENCE [LARGE SCALE GENOMIC DNA]</scope>
    <source>
        <strain evidence="2">ZHUSHIDOU_FW_LH</strain>
        <tissue evidence="2">Leaf</tissue>
    </source>
</reference>